<comment type="caution">
    <text evidence="1">The sequence shown here is derived from an EMBL/GenBank/DDBJ whole genome shotgun (WGS) entry which is preliminary data.</text>
</comment>
<dbReference type="Proteomes" id="UP001235712">
    <property type="component" value="Unassembled WGS sequence"/>
</dbReference>
<reference evidence="1 2" key="1">
    <citation type="submission" date="2023-07" db="EMBL/GenBank/DDBJ databases">
        <title>Sequencing the genomes of 1000 actinobacteria strains.</title>
        <authorList>
            <person name="Klenk H.-P."/>
        </authorList>
    </citation>
    <scope>NUCLEOTIDE SEQUENCE [LARGE SCALE GENOMIC DNA]</scope>
    <source>
        <strain evidence="1 2">DSM 44388</strain>
    </source>
</reference>
<sequence length="39" mass="4369">MATVRDVTSMDDGRRITYYYASDSAPETAEVLPKDGEEQ</sequence>
<evidence type="ECO:0008006" key="3">
    <source>
        <dbReference type="Google" id="ProtNLM"/>
    </source>
</evidence>
<gene>
    <name evidence="1" type="ORF">J2S57_001493</name>
</gene>
<organism evidence="1 2">
    <name type="scientific">Kineosporia succinea</name>
    <dbReference type="NCBI Taxonomy" id="84632"/>
    <lineage>
        <taxon>Bacteria</taxon>
        <taxon>Bacillati</taxon>
        <taxon>Actinomycetota</taxon>
        <taxon>Actinomycetes</taxon>
        <taxon>Kineosporiales</taxon>
        <taxon>Kineosporiaceae</taxon>
        <taxon>Kineosporia</taxon>
    </lineage>
</organism>
<evidence type="ECO:0000313" key="1">
    <source>
        <dbReference type="EMBL" id="MDP9825744.1"/>
    </source>
</evidence>
<name>A0ABT9NZ95_9ACTN</name>
<accession>A0ABT9NZ95</accession>
<dbReference type="EMBL" id="JAUSQZ010000001">
    <property type="protein sequence ID" value="MDP9825744.1"/>
    <property type="molecule type" value="Genomic_DNA"/>
</dbReference>
<protein>
    <recommendedName>
        <fullName evidence="3">YD repeat-containing protein</fullName>
    </recommendedName>
</protein>
<evidence type="ECO:0000313" key="2">
    <source>
        <dbReference type="Proteomes" id="UP001235712"/>
    </source>
</evidence>
<proteinExistence type="predicted"/>
<keyword evidence="2" id="KW-1185">Reference proteome</keyword>